<dbReference type="PANTHER" id="PTHR35174:SF3">
    <property type="entry name" value="BLL7171 PROTEIN"/>
    <property type="match status" value="1"/>
</dbReference>
<proteinExistence type="inferred from homology"/>
<dbReference type="PANTHER" id="PTHR35174">
    <property type="entry name" value="BLL7171 PROTEIN-RELATED"/>
    <property type="match status" value="1"/>
</dbReference>
<dbReference type="OrthoDB" id="3784582at2"/>
<comment type="caution">
    <text evidence="3">The sequence shown here is derived from an EMBL/GenBank/DDBJ whole genome shotgun (WGS) entry which is preliminary data.</text>
</comment>
<dbReference type="AlphaFoldDB" id="A0A4R2HI01"/>
<dbReference type="Proteomes" id="UP000294508">
    <property type="component" value="Unassembled WGS sequence"/>
</dbReference>
<evidence type="ECO:0000313" key="3">
    <source>
        <dbReference type="EMBL" id="TCO28446.1"/>
    </source>
</evidence>
<dbReference type="SUPFAM" id="SSF54909">
    <property type="entry name" value="Dimeric alpha+beta barrel"/>
    <property type="match status" value="1"/>
</dbReference>
<dbReference type="EMBL" id="SLWN01000006">
    <property type="protein sequence ID" value="TCO28446.1"/>
    <property type="molecule type" value="Genomic_DNA"/>
</dbReference>
<dbReference type="RefSeq" id="WP_132210626.1">
    <property type="nucleotide sequence ID" value="NZ_SLWN01000006.1"/>
</dbReference>
<organism evidence="3 4">
    <name type="scientific">Kribbella steppae</name>
    <dbReference type="NCBI Taxonomy" id="2512223"/>
    <lineage>
        <taxon>Bacteria</taxon>
        <taxon>Bacillati</taxon>
        <taxon>Actinomycetota</taxon>
        <taxon>Actinomycetes</taxon>
        <taxon>Propionibacteriales</taxon>
        <taxon>Kribbellaceae</taxon>
        <taxon>Kribbella</taxon>
    </lineage>
</organism>
<dbReference type="InterPro" id="IPR011008">
    <property type="entry name" value="Dimeric_a/b-barrel"/>
</dbReference>
<gene>
    <name evidence="3" type="ORF">EV652_106432</name>
</gene>
<feature type="domain" description="YCII-related" evidence="2">
    <location>
        <begin position="1"/>
        <end position="110"/>
    </location>
</feature>
<evidence type="ECO:0000256" key="1">
    <source>
        <dbReference type="ARBA" id="ARBA00007689"/>
    </source>
</evidence>
<evidence type="ECO:0000313" key="4">
    <source>
        <dbReference type="Proteomes" id="UP000294508"/>
    </source>
</evidence>
<sequence>MKYMLLIYGNTDTWDALGAEGMDAVYEAHRTLFEEMKANGEYVASDGLTTANARVVQVKDGVPAVTDGPFTEAKEVLAGYYLVDCSLERAVELAAKLPEARFSPIEVRALTDPMPE</sequence>
<dbReference type="Gene3D" id="3.30.70.1060">
    <property type="entry name" value="Dimeric alpha+beta barrel"/>
    <property type="match status" value="1"/>
</dbReference>
<keyword evidence="4" id="KW-1185">Reference proteome</keyword>
<dbReference type="Pfam" id="PF03795">
    <property type="entry name" value="YCII"/>
    <property type="match status" value="1"/>
</dbReference>
<comment type="similarity">
    <text evidence="1">Belongs to the YciI family.</text>
</comment>
<name>A0A4R2HI01_9ACTN</name>
<protein>
    <recommendedName>
        <fullName evidence="2">YCII-related domain-containing protein</fullName>
    </recommendedName>
</protein>
<reference evidence="3 4" key="1">
    <citation type="journal article" date="2015" name="Stand. Genomic Sci.">
        <title>Genomic Encyclopedia of Bacterial and Archaeal Type Strains, Phase III: the genomes of soil and plant-associated and newly described type strains.</title>
        <authorList>
            <person name="Whitman W.B."/>
            <person name="Woyke T."/>
            <person name="Klenk H.P."/>
            <person name="Zhou Y."/>
            <person name="Lilburn T.G."/>
            <person name="Beck B.J."/>
            <person name="De Vos P."/>
            <person name="Vandamme P."/>
            <person name="Eisen J.A."/>
            <person name="Garrity G."/>
            <person name="Hugenholtz P."/>
            <person name="Kyrpides N.C."/>
        </authorList>
    </citation>
    <scope>NUCLEOTIDE SEQUENCE [LARGE SCALE GENOMIC DNA]</scope>
    <source>
        <strain evidence="3 4">VKM Ac-2572</strain>
    </source>
</reference>
<evidence type="ECO:0000259" key="2">
    <source>
        <dbReference type="Pfam" id="PF03795"/>
    </source>
</evidence>
<dbReference type="InterPro" id="IPR005545">
    <property type="entry name" value="YCII"/>
</dbReference>
<accession>A0A4R2HI01</accession>